<keyword evidence="3" id="KW-0804">Transcription</keyword>
<keyword evidence="1" id="KW-0805">Transcription regulation</keyword>
<dbReference type="SMART" id="SM00344">
    <property type="entry name" value="HTH_ASNC"/>
    <property type="match status" value="1"/>
</dbReference>
<dbReference type="InterPro" id="IPR011008">
    <property type="entry name" value="Dimeric_a/b-barrel"/>
</dbReference>
<gene>
    <name evidence="5" type="ORF">BN977_03761</name>
</gene>
<evidence type="ECO:0000256" key="1">
    <source>
        <dbReference type="ARBA" id="ARBA00023015"/>
    </source>
</evidence>
<evidence type="ECO:0000256" key="3">
    <source>
        <dbReference type="ARBA" id="ARBA00023163"/>
    </source>
</evidence>
<reference evidence="5" key="2">
    <citation type="submission" date="2014-03" db="EMBL/GenBank/DDBJ databases">
        <authorList>
            <person name="Urmite Genomes"/>
        </authorList>
    </citation>
    <scope>NUCLEOTIDE SEQUENCE</scope>
    <source>
        <strain evidence="5">DSM 44829</strain>
    </source>
</reference>
<dbReference type="EMBL" id="CCBB010000002">
    <property type="protein sequence ID" value="CDO08941.1"/>
    <property type="molecule type" value="Genomic_DNA"/>
</dbReference>
<dbReference type="GO" id="GO:0043200">
    <property type="term" value="P:response to amino acid"/>
    <property type="evidence" value="ECO:0007669"/>
    <property type="project" value="TreeGrafter"/>
</dbReference>
<dbReference type="InterPro" id="IPR036388">
    <property type="entry name" value="WH-like_DNA-bd_sf"/>
</dbReference>
<dbReference type="PANTHER" id="PTHR30154">
    <property type="entry name" value="LEUCINE-RESPONSIVE REGULATORY PROTEIN"/>
    <property type="match status" value="1"/>
</dbReference>
<dbReference type="GO" id="GO:0005829">
    <property type="term" value="C:cytosol"/>
    <property type="evidence" value="ECO:0007669"/>
    <property type="project" value="TreeGrafter"/>
</dbReference>
<keyword evidence="6" id="KW-1185">Reference proteome</keyword>
<proteinExistence type="predicted"/>
<dbReference type="Gene3D" id="3.30.70.920">
    <property type="match status" value="1"/>
</dbReference>
<dbReference type="Gene3D" id="1.10.10.10">
    <property type="entry name" value="Winged helix-like DNA-binding domain superfamily/Winged helix DNA-binding domain"/>
    <property type="match status" value="1"/>
</dbReference>
<dbReference type="PRINTS" id="PR00033">
    <property type="entry name" value="HTHASNC"/>
</dbReference>
<evidence type="ECO:0000256" key="2">
    <source>
        <dbReference type="ARBA" id="ARBA00023125"/>
    </source>
</evidence>
<sequence length="162" mass="17912">MTNKTRVDAIDARIIRALNDDPRATVIALADATRLSRNTVQARLGKLESQGVLRSLERRIDPAALGYPLTAFILTRVTQRKLASIAASLEQVPEVIEVHGLAGVTDLMVHVVAREADDLYRIAGQILDIDGVEQTTTSLVMRKLVDYRITPLLDDLIDRTRS</sequence>
<dbReference type="PANTHER" id="PTHR30154:SF34">
    <property type="entry name" value="TRANSCRIPTIONAL REGULATOR AZLB"/>
    <property type="match status" value="1"/>
</dbReference>
<organism evidence="5 6">
    <name type="scientific">Mycolicibacterium cosmeticum</name>
    <dbReference type="NCBI Taxonomy" id="258533"/>
    <lineage>
        <taxon>Bacteria</taxon>
        <taxon>Bacillati</taxon>
        <taxon>Actinomycetota</taxon>
        <taxon>Actinomycetes</taxon>
        <taxon>Mycobacteriales</taxon>
        <taxon>Mycobacteriaceae</taxon>
        <taxon>Mycolicibacterium</taxon>
    </lineage>
</organism>
<dbReference type="GO" id="GO:0043565">
    <property type="term" value="F:sequence-specific DNA binding"/>
    <property type="evidence" value="ECO:0007669"/>
    <property type="project" value="InterPro"/>
</dbReference>
<dbReference type="SUPFAM" id="SSF46785">
    <property type="entry name" value="Winged helix' DNA-binding domain"/>
    <property type="match status" value="1"/>
</dbReference>
<keyword evidence="2" id="KW-0238">DNA-binding</keyword>
<dbReference type="eggNOG" id="COG1522">
    <property type="taxonomic scope" value="Bacteria"/>
</dbReference>
<dbReference type="AlphaFoldDB" id="W9B295"/>
<dbReference type="Pfam" id="PF13412">
    <property type="entry name" value="HTH_24"/>
    <property type="match status" value="1"/>
</dbReference>
<accession>W9B295</accession>
<protein>
    <submittedName>
        <fullName evidence="5">AsnC family transcriptional regulator</fullName>
    </submittedName>
</protein>
<dbReference type="InterPro" id="IPR036390">
    <property type="entry name" value="WH_DNA-bd_sf"/>
</dbReference>
<evidence type="ECO:0000259" key="4">
    <source>
        <dbReference type="PROSITE" id="PS50956"/>
    </source>
</evidence>
<dbReference type="Proteomes" id="UP000028870">
    <property type="component" value="Unassembled WGS sequence"/>
</dbReference>
<name>W9B295_MYCCO</name>
<dbReference type="SUPFAM" id="SSF54909">
    <property type="entry name" value="Dimeric alpha+beta barrel"/>
    <property type="match status" value="1"/>
</dbReference>
<reference evidence="5" key="1">
    <citation type="submission" date="2014-03" db="EMBL/GenBank/DDBJ databases">
        <title>Draft Genome Sequence of Mycobacterium cosmeticum DSM 44829.</title>
        <authorList>
            <person name="Croce O."/>
            <person name="Robert C."/>
            <person name="Raoult D."/>
            <person name="Drancourt M."/>
        </authorList>
    </citation>
    <scope>NUCLEOTIDE SEQUENCE [LARGE SCALE GENOMIC DNA]</scope>
    <source>
        <strain evidence="5">DSM 44829</strain>
    </source>
</reference>
<dbReference type="Pfam" id="PF01037">
    <property type="entry name" value="AsnC_trans_reg"/>
    <property type="match status" value="1"/>
</dbReference>
<dbReference type="STRING" id="258533.BN977_03761"/>
<feature type="domain" description="HTH asnC-type" evidence="4">
    <location>
        <begin position="7"/>
        <end position="68"/>
    </location>
</feature>
<dbReference type="PROSITE" id="PS50956">
    <property type="entry name" value="HTH_ASNC_2"/>
    <property type="match status" value="1"/>
</dbReference>
<dbReference type="InterPro" id="IPR019888">
    <property type="entry name" value="Tscrpt_reg_AsnC-like"/>
</dbReference>
<dbReference type="InterPro" id="IPR019887">
    <property type="entry name" value="Tscrpt_reg_AsnC/Lrp_C"/>
</dbReference>
<evidence type="ECO:0000313" key="6">
    <source>
        <dbReference type="Proteomes" id="UP000028870"/>
    </source>
</evidence>
<comment type="caution">
    <text evidence="5">The sequence shown here is derived from an EMBL/GenBank/DDBJ whole genome shotgun (WGS) entry which is preliminary data.</text>
</comment>
<dbReference type="InterPro" id="IPR000485">
    <property type="entry name" value="AsnC-type_HTH_dom"/>
</dbReference>
<evidence type="ECO:0000313" key="5">
    <source>
        <dbReference type="EMBL" id="CDO08941.1"/>
    </source>
</evidence>